<organism evidence="3 4">
    <name type="scientific">Podospora appendiculata</name>
    <dbReference type="NCBI Taxonomy" id="314037"/>
    <lineage>
        <taxon>Eukaryota</taxon>
        <taxon>Fungi</taxon>
        <taxon>Dikarya</taxon>
        <taxon>Ascomycota</taxon>
        <taxon>Pezizomycotina</taxon>
        <taxon>Sordariomycetes</taxon>
        <taxon>Sordariomycetidae</taxon>
        <taxon>Sordariales</taxon>
        <taxon>Podosporaceae</taxon>
        <taxon>Podospora</taxon>
    </lineage>
</organism>
<dbReference type="InterPro" id="IPR025676">
    <property type="entry name" value="Clr5_dom"/>
</dbReference>
<reference evidence="3" key="1">
    <citation type="journal article" date="2023" name="Mol. Phylogenet. Evol.">
        <title>Genome-scale phylogeny and comparative genomics of the fungal order Sordariales.</title>
        <authorList>
            <person name="Hensen N."/>
            <person name="Bonometti L."/>
            <person name="Westerberg I."/>
            <person name="Brannstrom I.O."/>
            <person name="Guillou S."/>
            <person name="Cros-Aarteil S."/>
            <person name="Calhoun S."/>
            <person name="Haridas S."/>
            <person name="Kuo A."/>
            <person name="Mondo S."/>
            <person name="Pangilinan J."/>
            <person name="Riley R."/>
            <person name="LaButti K."/>
            <person name="Andreopoulos B."/>
            <person name="Lipzen A."/>
            <person name="Chen C."/>
            <person name="Yan M."/>
            <person name="Daum C."/>
            <person name="Ng V."/>
            <person name="Clum A."/>
            <person name="Steindorff A."/>
            <person name="Ohm R.A."/>
            <person name="Martin F."/>
            <person name="Silar P."/>
            <person name="Natvig D.O."/>
            <person name="Lalanne C."/>
            <person name="Gautier V."/>
            <person name="Ament-Velasquez S.L."/>
            <person name="Kruys A."/>
            <person name="Hutchinson M.I."/>
            <person name="Powell A.J."/>
            <person name="Barry K."/>
            <person name="Miller A.N."/>
            <person name="Grigoriev I.V."/>
            <person name="Debuchy R."/>
            <person name="Gladieux P."/>
            <person name="Hiltunen Thoren M."/>
            <person name="Johannesson H."/>
        </authorList>
    </citation>
    <scope>NUCLEOTIDE SEQUENCE</scope>
    <source>
        <strain evidence="3">CBS 314.62</strain>
    </source>
</reference>
<protein>
    <submittedName>
        <fullName evidence="3">Clr5 domain-containing protein</fullName>
    </submittedName>
</protein>
<dbReference type="AlphaFoldDB" id="A0AAE1CDC3"/>
<dbReference type="PANTHER" id="PTHR38788">
    <property type="entry name" value="CLR5 DOMAIN-CONTAINING PROTEIN"/>
    <property type="match status" value="1"/>
</dbReference>
<evidence type="ECO:0000313" key="3">
    <source>
        <dbReference type="EMBL" id="KAK3689447.1"/>
    </source>
</evidence>
<reference evidence="3" key="2">
    <citation type="submission" date="2023-06" db="EMBL/GenBank/DDBJ databases">
        <authorList>
            <consortium name="Lawrence Berkeley National Laboratory"/>
            <person name="Haridas S."/>
            <person name="Hensen N."/>
            <person name="Bonometti L."/>
            <person name="Westerberg I."/>
            <person name="Brannstrom I.O."/>
            <person name="Guillou S."/>
            <person name="Cros-Aarteil S."/>
            <person name="Calhoun S."/>
            <person name="Kuo A."/>
            <person name="Mondo S."/>
            <person name="Pangilinan J."/>
            <person name="Riley R."/>
            <person name="Labutti K."/>
            <person name="Andreopoulos B."/>
            <person name="Lipzen A."/>
            <person name="Chen C."/>
            <person name="Yanf M."/>
            <person name="Daum C."/>
            <person name="Ng V."/>
            <person name="Clum A."/>
            <person name="Steindorff A."/>
            <person name="Ohm R."/>
            <person name="Martin F."/>
            <person name="Silar P."/>
            <person name="Natvig D."/>
            <person name="Lalanne C."/>
            <person name="Gautier V."/>
            <person name="Ament-Velasquez S.L."/>
            <person name="Kruys A."/>
            <person name="Hutchinson M.I."/>
            <person name="Powell A.J."/>
            <person name="Barry K."/>
            <person name="Miller A.N."/>
            <person name="Grigoriev I.V."/>
            <person name="Debuchy R."/>
            <person name="Gladieux P."/>
            <person name="Thoren M.H."/>
            <person name="Johannesson H."/>
        </authorList>
    </citation>
    <scope>NUCLEOTIDE SEQUENCE</scope>
    <source>
        <strain evidence="3">CBS 314.62</strain>
    </source>
</reference>
<dbReference type="Pfam" id="PF14420">
    <property type="entry name" value="Clr5"/>
    <property type="match status" value="1"/>
</dbReference>
<gene>
    <name evidence="3" type="ORF">B0T22DRAFT_377844</name>
</gene>
<feature type="domain" description="Clr5" evidence="2">
    <location>
        <begin position="20"/>
        <end position="71"/>
    </location>
</feature>
<feature type="compositionally biased region" description="Low complexity" evidence="1">
    <location>
        <begin position="207"/>
        <end position="216"/>
    </location>
</feature>
<dbReference type="Proteomes" id="UP001270362">
    <property type="component" value="Unassembled WGS sequence"/>
</dbReference>
<sequence>MDQGTQQPPQPGWAGWAGGDEWDEYRETIQELYQSKNMSLKDVMRTMEDKHGFRATQRMYKTRIKSWGLDKNFKESEVVELYRLKRERDRIGKPSTYKIRGRDVDWDRVQSYVKRKGLDIAHLIDTAPAISPSARDVSCRTPSPGDDNNNNLTDNNNNNRMSISPLSPSPPSTGGAAAYTELRSPTTPFAPRRPSSTAGTGTGLDHPGGAPASRRPSAAAAPFSLLNPDVLQIFQVVLARVYQTVMYEDGEKAWGTTGYWVRNAWSQEWVMTMRYKLATYRGFLQNPAHRGTPRLARYLAMNRTLAMLEPLSAGIIGTRMLYLVNFFHAFAESDADADAAFPFHNPFAASAGLLLEELHTASSAP</sequence>
<dbReference type="EMBL" id="JAULSO010000002">
    <property type="protein sequence ID" value="KAK3689447.1"/>
    <property type="molecule type" value="Genomic_DNA"/>
</dbReference>
<evidence type="ECO:0000259" key="2">
    <source>
        <dbReference type="Pfam" id="PF14420"/>
    </source>
</evidence>
<proteinExistence type="predicted"/>
<dbReference type="PANTHER" id="PTHR38788:SF3">
    <property type="entry name" value="CLR5 DOMAIN-CONTAINING PROTEIN"/>
    <property type="match status" value="1"/>
</dbReference>
<feature type="compositionally biased region" description="Low complexity" evidence="1">
    <location>
        <begin position="146"/>
        <end position="166"/>
    </location>
</feature>
<evidence type="ECO:0000313" key="4">
    <source>
        <dbReference type="Proteomes" id="UP001270362"/>
    </source>
</evidence>
<feature type="region of interest" description="Disordered" evidence="1">
    <location>
        <begin position="132"/>
        <end position="216"/>
    </location>
</feature>
<evidence type="ECO:0000256" key="1">
    <source>
        <dbReference type="SAM" id="MobiDB-lite"/>
    </source>
</evidence>
<keyword evidence="4" id="KW-1185">Reference proteome</keyword>
<name>A0AAE1CDC3_9PEZI</name>
<comment type="caution">
    <text evidence="3">The sequence shown here is derived from an EMBL/GenBank/DDBJ whole genome shotgun (WGS) entry which is preliminary data.</text>
</comment>
<feature type="non-terminal residue" evidence="3">
    <location>
        <position position="1"/>
    </location>
</feature>
<accession>A0AAE1CDC3</accession>